<evidence type="ECO:0000256" key="4">
    <source>
        <dbReference type="ARBA" id="ARBA00022840"/>
    </source>
</evidence>
<dbReference type="EMBL" id="CP012023">
    <property type="protein sequence ID" value="ALI56590.1"/>
    <property type="molecule type" value="Genomic_DNA"/>
</dbReference>
<organism evidence="9 10">
    <name type="scientific">Celeribacter marinus</name>
    <dbReference type="NCBI Taxonomy" id="1397108"/>
    <lineage>
        <taxon>Bacteria</taxon>
        <taxon>Pseudomonadati</taxon>
        <taxon>Pseudomonadota</taxon>
        <taxon>Alphaproteobacteria</taxon>
        <taxon>Rhodobacterales</taxon>
        <taxon>Roseobacteraceae</taxon>
        <taxon>Celeribacter</taxon>
    </lineage>
</organism>
<dbReference type="PATRIC" id="fig|1397108.4.peg.2704"/>
<dbReference type="GO" id="GO:0016887">
    <property type="term" value="F:ATP hydrolysis activity"/>
    <property type="evidence" value="ECO:0007669"/>
    <property type="project" value="InterPro"/>
</dbReference>
<dbReference type="SUPFAM" id="SSF90123">
    <property type="entry name" value="ABC transporter transmembrane region"/>
    <property type="match status" value="1"/>
</dbReference>
<evidence type="ECO:0000256" key="3">
    <source>
        <dbReference type="ARBA" id="ARBA00022741"/>
    </source>
</evidence>
<dbReference type="GO" id="GO:0034040">
    <property type="term" value="F:ATPase-coupled lipid transmembrane transporter activity"/>
    <property type="evidence" value="ECO:0007669"/>
    <property type="project" value="TreeGrafter"/>
</dbReference>
<feature type="transmembrane region" description="Helical" evidence="8">
    <location>
        <begin position="168"/>
        <end position="193"/>
    </location>
</feature>
<dbReference type="SMART" id="SM00382">
    <property type="entry name" value="AAA"/>
    <property type="match status" value="1"/>
</dbReference>
<proteinExistence type="predicted"/>
<feature type="region of interest" description="Disordered" evidence="7">
    <location>
        <begin position="702"/>
        <end position="737"/>
    </location>
</feature>
<dbReference type="Proteomes" id="UP000064920">
    <property type="component" value="Chromosome"/>
</dbReference>
<dbReference type="SUPFAM" id="SSF52540">
    <property type="entry name" value="P-loop containing nucleoside triphosphate hydrolases"/>
    <property type="match status" value="1"/>
</dbReference>
<accession>A0A0P0ACF0</accession>
<dbReference type="AlphaFoldDB" id="A0A0P0ACF0"/>
<evidence type="ECO:0000256" key="2">
    <source>
        <dbReference type="ARBA" id="ARBA00022692"/>
    </source>
</evidence>
<feature type="transmembrane region" description="Helical" evidence="8">
    <location>
        <begin position="389"/>
        <end position="414"/>
    </location>
</feature>
<dbReference type="GO" id="GO:0140359">
    <property type="term" value="F:ABC-type transporter activity"/>
    <property type="evidence" value="ECO:0007669"/>
    <property type="project" value="InterPro"/>
</dbReference>
<protein>
    <submittedName>
        <fullName evidence="9">ABC transporter, ATP-binding/permease</fullName>
    </submittedName>
</protein>
<dbReference type="InterPro" id="IPR036640">
    <property type="entry name" value="ABC1_TM_sf"/>
</dbReference>
<comment type="subcellular location">
    <subcellularLocation>
        <location evidence="1">Cell membrane</location>
        <topology evidence="1">Multi-pass membrane protein</topology>
    </subcellularLocation>
</comment>
<keyword evidence="10" id="KW-1185">Reference proteome</keyword>
<dbReference type="PROSITE" id="PS00211">
    <property type="entry name" value="ABC_TRANSPORTER_1"/>
    <property type="match status" value="1"/>
</dbReference>
<dbReference type="GO" id="GO:0005886">
    <property type="term" value="C:plasma membrane"/>
    <property type="evidence" value="ECO:0007669"/>
    <property type="project" value="UniProtKB-SubCell"/>
</dbReference>
<evidence type="ECO:0000256" key="6">
    <source>
        <dbReference type="ARBA" id="ARBA00023136"/>
    </source>
</evidence>
<feature type="transmembrane region" description="Helical" evidence="8">
    <location>
        <begin position="277"/>
        <end position="300"/>
    </location>
</feature>
<evidence type="ECO:0000256" key="7">
    <source>
        <dbReference type="SAM" id="MobiDB-lite"/>
    </source>
</evidence>
<evidence type="ECO:0000256" key="1">
    <source>
        <dbReference type="ARBA" id="ARBA00004651"/>
    </source>
</evidence>
<dbReference type="Gene3D" id="1.20.1560.10">
    <property type="entry name" value="ABC transporter type 1, transmembrane domain"/>
    <property type="match status" value="1"/>
</dbReference>
<dbReference type="InterPro" id="IPR003593">
    <property type="entry name" value="AAA+_ATPase"/>
</dbReference>
<dbReference type="STRING" id="1397108.IMCC12053_2643"/>
<dbReference type="PANTHER" id="PTHR24221">
    <property type="entry name" value="ATP-BINDING CASSETTE SUB-FAMILY B"/>
    <property type="match status" value="1"/>
</dbReference>
<keyword evidence="3" id="KW-0547">Nucleotide-binding</keyword>
<keyword evidence="5 8" id="KW-1133">Transmembrane helix</keyword>
<feature type="transmembrane region" description="Helical" evidence="8">
    <location>
        <begin position="205"/>
        <end position="222"/>
    </location>
</feature>
<evidence type="ECO:0000313" key="10">
    <source>
        <dbReference type="Proteomes" id="UP000064920"/>
    </source>
</evidence>
<dbReference type="PROSITE" id="PS50929">
    <property type="entry name" value="ABC_TM1F"/>
    <property type="match status" value="1"/>
</dbReference>
<reference evidence="9 10" key="1">
    <citation type="submission" date="2015-05" db="EMBL/GenBank/DDBJ databases">
        <authorList>
            <person name="Wang D.B."/>
            <person name="Wang M."/>
        </authorList>
    </citation>
    <scope>NUCLEOTIDE SEQUENCE [LARGE SCALE GENOMIC DNA]</scope>
    <source>
        <strain evidence="9 10">IMCC 12053</strain>
    </source>
</reference>
<dbReference type="Gene3D" id="3.90.70.10">
    <property type="entry name" value="Cysteine proteinases"/>
    <property type="match status" value="1"/>
</dbReference>
<name>A0A0P0ACF0_9RHOB</name>
<evidence type="ECO:0000256" key="8">
    <source>
        <dbReference type="SAM" id="Phobius"/>
    </source>
</evidence>
<dbReference type="InterPro" id="IPR011527">
    <property type="entry name" value="ABC1_TM_dom"/>
</dbReference>
<dbReference type="InterPro" id="IPR017871">
    <property type="entry name" value="ABC_transporter-like_CS"/>
</dbReference>
<dbReference type="InterPro" id="IPR027417">
    <property type="entry name" value="P-loop_NTPase"/>
</dbReference>
<dbReference type="Pfam" id="PF00664">
    <property type="entry name" value="ABC_membrane"/>
    <property type="match status" value="1"/>
</dbReference>
<evidence type="ECO:0000256" key="5">
    <source>
        <dbReference type="ARBA" id="ARBA00022989"/>
    </source>
</evidence>
<dbReference type="PROSITE" id="PS50893">
    <property type="entry name" value="ABC_TRANSPORTER_2"/>
    <property type="match status" value="1"/>
</dbReference>
<evidence type="ECO:0000313" key="9">
    <source>
        <dbReference type="EMBL" id="ALI56590.1"/>
    </source>
</evidence>
<feature type="transmembrane region" description="Helical" evidence="8">
    <location>
        <begin position="306"/>
        <end position="328"/>
    </location>
</feature>
<sequence>MIFDRKAKAVTPPEKDAKPVGEIATHATLLSRLLADLGAPIAQDVIGEALAASPADETFERAQDALSKIGFQAQTHNIPIADLPRHCVPAFVVDDTGNAVILHELTDETAVISRADPDGHVGQETVALKTLNGAARALWFYPEDADDRGVQGRLSAINPIKTLGGQRVAWILVAAFLSNVLGIATSLFVMVVYDRVLPNKALESLYALAIGVAIAVLFDTVLRNARSAIVEAATERADRRVTEDIFDQFVSASSRNSDRKIGQLASVVRDYEHYRDFMTSAAVLAFVDLPFVFVFVYVIWHIAGAVAIVPLVAVPVVIGGVMLAQPIVTRSSKDASRVAQTRQSLLVEVLSGLEPLRVSGAYSLLKRRFLSQAGQQRVATTRARDLSSVVGAMISVVQQSVQVAVIVIGFHLFVSQQITMGAIMGSVILSGRAMGPLSRVGQAMGRISSVRVAYRNLHEFLSTQRMGEVAHATTATNTRAVIDVSNVTYRPQSEMPALFSGLSVTINAGEKVAILGRTGSGKTTFLRLLNGLCEPETGAVFVGGQAVAAIPRARIPHQIGTVFQMPWLFAGSLFDNVSMAHERLDEAVVTQALAAVGMGSFPLDYQVAEQGANLSGGQKQAISVARALAFDPPVLLMDEPTSAMDAQLEARIVTYLRTKKANRTMMIVTHKAALIGLCDRVLIMDQGRIVEDMSVAEYRKKTAKADVNPTEKPRAPRTITRKLGPLKRPSQKAGNTQ</sequence>
<keyword evidence="6 8" id="KW-0472">Membrane</keyword>
<dbReference type="RefSeq" id="WP_062219675.1">
    <property type="nucleotide sequence ID" value="NZ_CP012023.1"/>
</dbReference>
<dbReference type="Gene3D" id="3.40.50.300">
    <property type="entry name" value="P-loop containing nucleotide triphosphate hydrolases"/>
    <property type="match status" value="1"/>
</dbReference>
<dbReference type="GO" id="GO:0005524">
    <property type="term" value="F:ATP binding"/>
    <property type="evidence" value="ECO:0007669"/>
    <property type="project" value="UniProtKB-KW"/>
</dbReference>
<dbReference type="PANTHER" id="PTHR24221:SF248">
    <property type="entry name" value="ABC TRANSPORTER TRANSMEMBRANE REGION"/>
    <property type="match status" value="1"/>
</dbReference>
<gene>
    <name evidence="9" type="ORF">IMCC12053_2643</name>
</gene>
<dbReference type="Pfam" id="PF00005">
    <property type="entry name" value="ABC_tran"/>
    <property type="match status" value="1"/>
</dbReference>
<dbReference type="OrthoDB" id="9808328at2"/>
<dbReference type="KEGG" id="cmar:IMCC12053_2643"/>
<feature type="compositionally biased region" description="Basic and acidic residues" evidence="7">
    <location>
        <begin position="702"/>
        <end position="714"/>
    </location>
</feature>
<keyword evidence="2 8" id="KW-0812">Transmembrane</keyword>
<dbReference type="InterPro" id="IPR003439">
    <property type="entry name" value="ABC_transporter-like_ATP-bd"/>
</dbReference>
<dbReference type="InterPro" id="IPR039421">
    <property type="entry name" value="Type_1_exporter"/>
</dbReference>
<keyword evidence="4 9" id="KW-0067">ATP-binding</keyword>